<dbReference type="EMBL" id="VFIA01000012">
    <property type="protein sequence ID" value="MBC3791956.1"/>
    <property type="molecule type" value="Genomic_DNA"/>
</dbReference>
<sequence>MAVPARPSCSIALCTYNGKDHLQTQWQSLLDQHQRPEEVVICDDLSTDGTVDLLRQFAATAPFPVRILENKQRLGYNKNFEQVLQHCTSDLIFICDQDDFWFPEKISTMCQYMTDHPAAQLTFCDAWVTDDELEGRQSRFWEWIRFDQQTQARWRAGESMDIMLDGNRVMGCATVVRRSFLSTLLPIPDTVPGYIYDGWLGLVAAACEAIHFIDQPLQLYRTHVQQQVGVRQEEPKELIRLWDRVARHRAKKLAPLRDKQIQLAVISQLLAGRLPDNAPGLPQLYRRLEHFTMRSHLPHYRLRRLLPVLNSLQKGNYKRYADVSANWYAPYLAALGDLLE</sequence>
<evidence type="ECO:0000313" key="2">
    <source>
        <dbReference type="EMBL" id="MBC3791956.1"/>
    </source>
</evidence>
<dbReference type="Pfam" id="PF00535">
    <property type="entry name" value="Glycos_transf_2"/>
    <property type="match status" value="1"/>
</dbReference>
<dbReference type="SUPFAM" id="SSF53448">
    <property type="entry name" value="Nucleotide-diphospho-sugar transferases"/>
    <property type="match status" value="1"/>
</dbReference>
<dbReference type="RefSeq" id="WP_186737747.1">
    <property type="nucleotide sequence ID" value="NZ_VFIA01000012.1"/>
</dbReference>
<dbReference type="PANTHER" id="PTHR22916:SF3">
    <property type="entry name" value="UDP-GLCNAC:BETAGAL BETA-1,3-N-ACETYLGLUCOSAMINYLTRANSFERASE-LIKE PROTEIN 1"/>
    <property type="match status" value="1"/>
</dbReference>
<keyword evidence="3" id="KW-1185">Reference proteome</keyword>
<reference evidence="2 3" key="1">
    <citation type="submission" date="2019-06" db="EMBL/GenBank/DDBJ databases">
        <title>Spirosoma utsteinense sp. nov. isolated from Antarctic ice-free soils.</title>
        <authorList>
            <person name="Tahon G."/>
        </authorList>
    </citation>
    <scope>NUCLEOTIDE SEQUENCE [LARGE SCALE GENOMIC DNA]</scope>
    <source>
        <strain evidence="2 3">LMG 31447</strain>
    </source>
</reference>
<accession>A0ABR6W5U7</accession>
<feature type="domain" description="Glycosyltransferase 2-like" evidence="1">
    <location>
        <begin position="10"/>
        <end position="158"/>
    </location>
</feature>
<dbReference type="PANTHER" id="PTHR22916">
    <property type="entry name" value="GLYCOSYLTRANSFERASE"/>
    <property type="match status" value="1"/>
</dbReference>
<dbReference type="Proteomes" id="UP000700732">
    <property type="component" value="Unassembled WGS sequence"/>
</dbReference>
<evidence type="ECO:0000259" key="1">
    <source>
        <dbReference type="Pfam" id="PF00535"/>
    </source>
</evidence>
<gene>
    <name evidence="2" type="ORF">FH603_2465</name>
</gene>
<dbReference type="InterPro" id="IPR029044">
    <property type="entry name" value="Nucleotide-diphossugar_trans"/>
</dbReference>
<evidence type="ECO:0000313" key="3">
    <source>
        <dbReference type="Proteomes" id="UP000700732"/>
    </source>
</evidence>
<dbReference type="Gene3D" id="3.90.550.10">
    <property type="entry name" value="Spore Coat Polysaccharide Biosynthesis Protein SpsA, Chain A"/>
    <property type="match status" value="1"/>
</dbReference>
<protein>
    <submittedName>
        <fullName evidence="2">Glycosyltransferase involved in cell wall biosynthesis</fullName>
    </submittedName>
</protein>
<dbReference type="InterPro" id="IPR001173">
    <property type="entry name" value="Glyco_trans_2-like"/>
</dbReference>
<name>A0ABR6W5U7_9BACT</name>
<proteinExistence type="predicted"/>
<organism evidence="2 3">
    <name type="scientific">Spirosoma utsteinense</name>
    <dbReference type="NCBI Taxonomy" id="2585773"/>
    <lineage>
        <taxon>Bacteria</taxon>
        <taxon>Pseudomonadati</taxon>
        <taxon>Bacteroidota</taxon>
        <taxon>Cytophagia</taxon>
        <taxon>Cytophagales</taxon>
        <taxon>Cytophagaceae</taxon>
        <taxon>Spirosoma</taxon>
    </lineage>
</organism>
<comment type="caution">
    <text evidence="2">The sequence shown here is derived from an EMBL/GenBank/DDBJ whole genome shotgun (WGS) entry which is preliminary data.</text>
</comment>